<dbReference type="PANTHER" id="PTHR12865">
    <property type="entry name" value="PHOSPHATIDYLINOSITOL 4-KINASE TYPE-II"/>
    <property type="match status" value="1"/>
</dbReference>
<evidence type="ECO:0000256" key="4">
    <source>
        <dbReference type="ARBA" id="ARBA00022840"/>
    </source>
</evidence>
<comment type="caution">
    <text evidence="7">The sequence shown here is derived from an EMBL/GenBank/DDBJ whole genome shotgun (WGS) entry which is preliminary data.</text>
</comment>
<keyword evidence="2 5" id="KW-0547">Nucleotide-binding</keyword>
<dbReference type="Proteomes" id="UP001519460">
    <property type="component" value="Unassembled WGS sequence"/>
</dbReference>
<dbReference type="GO" id="GO:0004430">
    <property type="term" value="F:1-phosphatidylinositol 4-kinase activity"/>
    <property type="evidence" value="ECO:0007669"/>
    <property type="project" value="UniProtKB-UniRule"/>
</dbReference>
<dbReference type="GO" id="GO:0016020">
    <property type="term" value="C:membrane"/>
    <property type="evidence" value="ECO:0007669"/>
    <property type="project" value="UniProtKB-SubCell"/>
</dbReference>
<protein>
    <recommendedName>
        <fullName evidence="5">Phosphatidylinositol 4-kinase type 2</fullName>
        <ecNumber evidence="5">2.7.1.67</ecNumber>
    </recommendedName>
</protein>
<keyword evidence="3 5" id="KW-0418">Kinase</keyword>
<name>A0ABD0MAR0_9CAEN</name>
<feature type="compositionally biased region" description="Polar residues" evidence="6">
    <location>
        <begin position="20"/>
        <end position="31"/>
    </location>
</feature>
<accession>A0ABD0MAR0</accession>
<dbReference type="GO" id="GO:0046854">
    <property type="term" value="P:phosphatidylinositol phosphate biosynthetic process"/>
    <property type="evidence" value="ECO:0007669"/>
    <property type="project" value="UniProtKB-UniRule"/>
</dbReference>
<dbReference type="AlphaFoldDB" id="A0ABD0MAR0"/>
<proteinExistence type="inferred from homology"/>
<keyword evidence="8" id="KW-1185">Reference proteome</keyword>
<dbReference type="PANTHER" id="PTHR12865:SF1">
    <property type="entry name" value="PHOSPHATIDYLINOSITOL 4-KINASE TYPE 2"/>
    <property type="match status" value="1"/>
</dbReference>
<evidence type="ECO:0000313" key="7">
    <source>
        <dbReference type="EMBL" id="KAK7508464.1"/>
    </source>
</evidence>
<feature type="compositionally biased region" description="Basic and acidic residues" evidence="6">
    <location>
        <begin position="59"/>
        <end position="70"/>
    </location>
</feature>
<dbReference type="EC" id="2.7.1.67" evidence="5"/>
<keyword evidence="1 5" id="KW-0808">Transferase</keyword>
<organism evidence="7 8">
    <name type="scientific">Batillaria attramentaria</name>
    <dbReference type="NCBI Taxonomy" id="370345"/>
    <lineage>
        <taxon>Eukaryota</taxon>
        <taxon>Metazoa</taxon>
        <taxon>Spiralia</taxon>
        <taxon>Lophotrochozoa</taxon>
        <taxon>Mollusca</taxon>
        <taxon>Gastropoda</taxon>
        <taxon>Caenogastropoda</taxon>
        <taxon>Sorbeoconcha</taxon>
        <taxon>Cerithioidea</taxon>
        <taxon>Batillariidae</taxon>
        <taxon>Batillaria</taxon>
    </lineage>
</organism>
<evidence type="ECO:0000256" key="6">
    <source>
        <dbReference type="SAM" id="MobiDB-lite"/>
    </source>
</evidence>
<dbReference type="GO" id="GO:0005524">
    <property type="term" value="F:ATP binding"/>
    <property type="evidence" value="ECO:0007669"/>
    <property type="project" value="UniProtKB-UniRule"/>
</dbReference>
<evidence type="ECO:0000256" key="3">
    <source>
        <dbReference type="ARBA" id="ARBA00022777"/>
    </source>
</evidence>
<keyword evidence="5" id="KW-0472">Membrane</keyword>
<feature type="region of interest" description="Disordered" evidence="6">
    <location>
        <begin position="1"/>
        <end position="70"/>
    </location>
</feature>
<evidence type="ECO:0000256" key="5">
    <source>
        <dbReference type="RuleBase" id="RU367084"/>
    </source>
</evidence>
<dbReference type="EMBL" id="JACVVK020000001">
    <property type="protein sequence ID" value="KAK7508464.1"/>
    <property type="molecule type" value="Genomic_DNA"/>
</dbReference>
<gene>
    <name evidence="7" type="ORF">BaRGS_00000030</name>
</gene>
<comment type="subcellular location">
    <subcellularLocation>
        <location evidence="5">Membrane</location>
        <topology evidence="5">Peripheral membrane protein</topology>
    </subcellularLocation>
</comment>
<sequence length="124" mass="13636">MIDTDSDTALISVLDDSDQGENPVSNSANHRTANHGPRSPTSRGMGSGTKESSPLLGPKPEHDLPYFNHFPEDPRFDEHIRLAEDAIEHNVFPQRIYQGSSGSYFVKSRDGVSIVTVVMIVVPF</sequence>
<comment type="similarity">
    <text evidence="5">Belongs to the PI3/PI4-kinase family. Type II PI4K subfamily.</text>
</comment>
<reference evidence="7 8" key="1">
    <citation type="journal article" date="2023" name="Sci. Data">
        <title>Genome assembly of the Korean intertidal mud-creeper Batillaria attramentaria.</title>
        <authorList>
            <person name="Patra A.K."/>
            <person name="Ho P.T."/>
            <person name="Jun S."/>
            <person name="Lee S.J."/>
            <person name="Kim Y."/>
            <person name="Won Y.J."/>
        </authorList>
    </citation>
    <scope>NUCLEOTIDE SEQUENCE [LARGE SCALE GENOMIC DNA]</scope>
    <source>
        <strain evidence="7">Wonlab-2016</strain>
    </source>
</reference>
<feature type="compositionally biased region" description="Polar residues" evidence="6">
    <location>
        <begin position="39"/>
        <end position="52"/>
    </location>
</feature>
<evidence type="ECO:0000256" key="2">
    <source>
        <dbReference type="ARBA" id="ARBA00022741"/>
    </source>
</evidence>
<keyword evidence="4 5" id="KW-0067">ATP-binding</keyword>
<comment type="catalytic activity">
    <reaction evidence="5">
        <text>a 1,2-diacyl-sn-glycero-3-phospho-(1D-myo-inositol) + ATP = a 1,2-diacyl-sn-glycero-3-phospho-(1D-myo-inositol 4-phosphate) + ADP + H(+)</text>
        <dbReference type="Rhea" id="RHEA:19877"/>
        <dbReference type="ChEBI" id="CHEBI:15378"/>
        <dbReference type="ChEBI" id="CHEBI:30616"/>
        <dbReference type="ChEBI" id="CHEBI:57880"/>
        <dbReference type="ChEBI" id="CHEBI:58178"/>
        <dbReference type="ChEBI" id="CHEBI:456216"/>
        <dbReference type="EC" id="2.7.1.67"/>
    </reaction>
</comment>
<evidence type="ECO:0000256" key="1">
    <source>
        <dbReference type="ARBA" id="ARBA00022679"/>
    </source>
</evidence>
<dbReference type="InterPro" id="IPR039756">
    <property type="entry name" value="Lsb6/PI4K2"/>
</dbReference>
<evidence type="ECO:0000313" key="8">
    <source>
        <dbReference type="Proteomes" id="UP001519460"/>
    </source>
</evidence>